<evidence type="ECO:0000256" key="1">
    <source>
        <dbReference type="PIRSR" id="PIRSR613078-2"/>
    </source>
</evidence>
<organism evidence="2 3">
    <name type="scientific">Desulfosarcina ovata subsp. sediminis</name>
    <dbReference type="NCBI Taxonomy" id="885957"/>
    <lineage>
        <taxon>Bacteria</taxon>
        <taxon>Pseudomonadati</taxon>
        <taxon>Thermodesulfobacteriota</taxon>
        <taxon>Desulfobacteria</taxon>
        <taxon>Desulfobacterales</taxon>
        <taxon>Desulfosarcinaceae</taxon>
        <taxon>Desulfosarcina</taxon>
    </lineage>
</organism>
<dbReference type="AlphaFoldDB" id="A0A5K8A0L2"/>
<dbReference type="KEGG" id="dov:DSCO28_66610"/>
<dbReference type="RefSeq" id="WP_155325507.1">
    <property type="nucleotide sequence ID" value="NZ_AP021876.1"/>
</dbReference>
<dbReference type="PANTHER" id="PTHR47623">
    <property type="entry name" value="OS09G0287300 PROTEIN"/>
    <property type="match status" value="1"/>
</dbReference>
<gene>
    <name evidence="2" type="primary">sixA</name>
    <name evidence="2" type="ORF">DSCO28_66610</name>
</gene>
<dbReference type="SMART" id="SM00855">
    <property type="entry name" value="PGAM"/>
    <property type="match status" value="1"/>
</dbReference>
<dbReference type="PANTHER" id="PTHR47623:SF1">
    <property type="entry name" value="OS09G0287300 PROTEIN"/>
    <property type="match status" value="1"/>
</dbReference>
<dbReference type="InterPro" id="IPR013078">
    <property type="entry name" value="His_Pase_superF_clade-1"/>
</dbReference>
<dbReference type="SUPFAM" id="SSF53254">
    <property type="entry name" value="Phosphoglycerate mutase-like"/>
    <property type="match status" value="1"/>
</dbReference>
<dbReference type="CDD" id="cd07067">
    <property type="entry name" value="HP_PGM_like"/>
    <property type="match status" value="1"/>
</dbReference>
<dbReference type="EMBL" id="AP021876">
    <property type="protein sequence ID" value="BBO86095.1"/>
    <property type="molecule type" value="Genomic_DNA"/>
</dbReference>
<proteinExistence type="predicted"/>
<evidence type="ECO:0000313" key="2">
    <source>
        <dbReference type="EMBL" id="BBO86095.1"/>
    </source>
</evidence>
<feature type="binding site" evidence="1">
    <location>
        <position position="58"/>
    </location>
    <ligand>
        <name>substrate</name>
    </ligand>
</feature>
<dbReference type="Pfam" id="PF00300">
    <property type="entry name" value="His_Phos_1"/>
    <property type="match status" value="1"/>
</dbReference>
<dbReference type="InterPro" id="IPR029033">
    <property type="entry name" value="His_PPase_superfam"/>
</dbReference>
<name>A0A5K8A0L2_9BACT</name>
<evidence type="ECO:0000313" key="3">
    <source>
        <dbReference type="Proteomes" id="UP000425960"/>
    </source>
</evidence>
<protein>
    <submittedName>
        <fullName evidence="2">Phosphohistidine phosphatase SixA</fullName>
    </submittedName>
</protein>
<reference evidence="2 3" key="1">
    <citation type="submission" date="2019-11" db="EMBL/GenBank/DDBJ databases">
        <title>Comparative genomics of hydrocarbon-degrading Desulfosarcina strains.</title>
        <authorList>
            <person name="Watanabe M."/>
            <person name="Kojima H."/>
            <person name="Fukui M."/>
        </authorList>
    </citation>
    <scope>NUCLEOTIDE SEQUENCE [LARGE SCALE GENOMIC DNA]</scope>
    <source>
        <strain evidence="2 3">28bB2T</strain>
    </source>
</reference>
<dbReference type="Proteomes" id="UP000425960">
    <property type="component" value="Chromosome"/>
</dbReference>
<dbReference type="Gene3D" id="3.40.50.1240">
    <property type="entry name" value="Phosphoglycerate mutase-like"/>
    <property type="match status" value="1"/>
</dbReference>
<sequence>MKTLHIMRHAKSSWKDAGLKDHQRPLNKRGKRAAADMGERFRGQGMAPDLLLSSDARRAMDTAEIICHALDLAPSIIIADSFLYLASANRIEKMVRKLDDCWCRVILFGHNPGLTELVNRFYPTPIANLPTAGVVGLTFDIRRWRDLRRKRLVRSVFDFPKNKADA</sequence>
<accession>A0A5K8A0L2</accession>